<evidence type="ECO:0000256" key="1">
    <source>
        <dbReference type="ARBA" id="ARBA00023015"/>
    </source>
</evidence>
<evidence type="ECO:0000256" key="3">
    <source>
        <dbReference type="ARBA" id="ARBA00023163"/>
    </source>
</evidence>
<dbReference type="InterPro" id="IPR000792">
    <property type="entry name" value="Tscrpt_reg_LuxR_C"/>
</dbReference>
<dbReference type="PANTHER" id="PTHR44688:SF16">
    <property type="entry name" value="DNA-BINDING TRANSCRIPTIONAL ACTIVATOR DEVR_DOSR"/>
    <property type="match status" value="1"/>
</dbReference>
<dbReference type="RefSeq" id="WP_151892682.1">
    <property type="nucleotide sequence ID" value="NZ_BKCF01000001.1"/>
</dbReference>
<keyword evidence="2" id="KW-0238">DNA-binding</keyword>
<dbReference type="Pfam" id="PF00196">
    <property type="entry name" value="GerE"/>
    <property type="match status" value="1"/>
</dbReference>
<dbReference type="InterPro" id="IPR016032">
    <property type="entry name" value="Sig_transdc_resp-reg_C-effctor"/>
</dbReference>
<dbReference type="Gene3D" id="1.10.10.10">
    <property type="entry name" value="Winged helix-like DNA-binding domain superfamily/Winged helix DNA-binding domain"/>
    <property type="match status" value="1"/>
</dbReference>
<keyword evidence="1" id="KW-0805">Transcription regulation</keyword>
<comment type="caution">
    <text evidence="5">The sequence shown here is derived from an EMBL/GenBank/DDBJ whole genome shotgun (WGS) entry which is preliminary data.</text>
</comment>
<proteinExistence type="predicted"/>
<reference evidence="5 6" key="1">
    <citation type="submission" date="2019-08" db="EMBL/GenBank/DDBJ databases">
        <title>Ulvibacter marinistellae sp. nov., isolated from a starfish, Patiria pectinifera.</title>
        <authorList>
            <person name="Kawano K."/>
            <person name="Ushijima N."/>
            <person name="Kihara M."/>
            <person name="Itoh H."/>
        </authorList>
    </citation>
    <scope>NUCLEOTIDE SEQUENCE [LARGE SCALE GENOMIC DNA]</scope>
    <source>
        <strain evidence="5 6">KK4</strain>
    </source>
</reference>
<gene>
    <name evidence="5" type="ORF">ULMS_02460</name>
</gene>
<dbReference type="OrthoDB" id="9797341at2"/>
<dbReference type="AlphaFoldDB" id="A0A5J4FUD6"/>
<sequence length="79" mass="8979">MASNHPISRTSRKKLAALSSTEIVILKLIKLGCTSIQIAERRDCSKRTVEKHRSNIIKKLGLTSSQQALYFYLMKNPDF</sequence>
<dbReference type="PRINTS" id="PR00038">
    <property type="entry name" value="HTHLUXR"/>
</dbReference>
<dbReference type="InterPro" id="IPR036388">
    <property type="entry name" value="WH-like_DNA-bd_sf"/>
</dbReference>
<dbReference type="CDD" id="cd06170">
    <property type="entry name" value="LuxR_C_like"/>
    <property type="match status" value="1"/>
</dbReference>
<name>A0A5J4FUD6_9FLAO</name>
<dbReference type="GO" id="GO:0006355">
    <property type="term" value="P:regulation of DNA-templated transcription"/>
    <property type="evidence" value="ECO:0007669"/>
    <property type="project" value="InterPro"/>
</dbReference>
<keyword evidence="6" id="KW-1185">Reference proteome</keyword>
<dbReference type="Proteomes" id="UP000326994">
    <property type="component" value="Unassembled WGS sequence"/>
</dbReference>
<organism evidence="5 6">
    <name type="scientific">Patiriisocius marinistellae</name>
    <dbReference type="NCBI Taxonomy" id="2494560"/>
    <lineage>
        <taxon>Bacteria</taxon>
        <taxon>Pseudomonadati</taxon>
        <taxon>Bacteroidota</taxon>
        <taxon>Flavobacteriia</taxon>
        <taxon>Flavobacteriales</taxon>
        <taxon>Flavobacteriaceae</taxon>
        <taxon>Patiriisocius</taxon>
    </lineage>
</organism>
<feature type="domain" description="HTH luxR-type" evidence="4">
    <location>
        <begin position="11"/>
        <end position="76"/>
    </location>
</feature>
<dbReference type="GO" id="GO:0003677">
    <property type="term" value="F:DNA binding"/>
    <property type="evidence" value="ECO:0007669"/>
    <property type="project" value="UniProtKB-KW"/>
</dbReference>
<dbReference type="PANTHER" id="PTHR44688">
    <property type="entry name" value="DNA-BINDING TRANSCRIPTIONAL ACTIVATOR DEVR_DOSR"/>
    <property type="match status" value="1"/>
</dbReference>
<dbReference type="EMBL" id="BKCF01000001">
    <property type="protein sequence ID" value="GEQ84738.1"/>
    <property type="molecule type" value="Genomic_DNA"/>
</dbReference>
<protein>
    <recommendedName>
        <fullName evidence="4">HTH luxR-type domain-containing protein</fullName>
    </recommendedName>
</protein>
<evidence type="ECO:0000313" key="6">
    <source>
        <dbReference type="Proteomes" id="UP000326994"/>
    </source>
</evidence>
<evidence type="ECO:0000259" key="4">
    <source>
        <dbReference type="PROSITE" id="PS50043"/>
    </source>
</evidence>
<dbReference type="SUPFAM" id="SSF46894">
    <property type="entry name" value="C-terminal effector domain of the bipartite response regulators"/>
    <property type="match status" value="1"/>
</dbReference>
<evidence type="ECO:0000256" key="2">
    <source>
        <dbReference type="ARBA" id="ARBA00023125"/>
    </source>
</evidence>
<evidence type="ECO:0000313" key="5">
    <source>
        <dbReference type="EMBL" id="GEQ84738.1"/>
    </source>
</evidence>
<dbReference type="SMART" id="SM00421">
    <property type="entry name" value="HTH_LUXR"/>
    <property type="match status" value="1"/>
</dbReference>
<keyword evidence="3" id="KW-0804">Transcription</keyword>
<accession>A0A5J4FUD6</accession>
<dbReference type="PROSITE" id="PS50043">
    <property type="entry name" value="HTH_LUXR_2"/>
    <property type="match status" value="1"/>
</dbReference>